<accession>A0ABP9EHS3</accession>
<evidence type="ECO:0000259" key="1">
    <source>
        <dbReference type="Pfam" id="PF07484"/>
    </source>
</evidence>
<dbReference type="SUPFAM" id="SSF88874">
    <property type="entry name" value="Receptor-binding domain of short tail fibre protein gp12"/>
    <property type="match status" value="1"/>
</dbReference>
<evidence type="ECO:0000313" key="3">
    <source>
        <dbReference type="Proteomes" id="UP001499988"/>
    </source>
</evidence>
<dbReference type="Pfam" id="PF07484">
    <property type="entry name" value="Collar"/>
    <property type="match status" value="1"/>
</dbReference>
<organism evidence="2 3">
    <name type="scientific">Ferrimonas pelagia</name>
    <dbReference type="NCBI Taxonomy" id="1177826"/>
    <lineage>
        <taxon>Bacteria</taxon>
        <taxon>Pseudomonadati</taxon>
        <taxon>Pseudomonadota</taxon>
        <taxon>Gammaproteobacteria</taxon>
        <taxon>Alteromonadales</taxon>
        <taxon>Ferrimonadaceae</taxon>
        <taxon>Ferrimonas</taxon>
    </lineage>
</organism>
<keyword evidence="3" id="KW-1185">Reference proteome</keyword>
<proteinExistence type="predicted"/>
<feature type="domain" description="Phage tail collar" evidence="1">
    <location>
        <begin position="8"/>
        <end position="63"/>
    </location>
</feature>
<dbReference type="InterPro" id="IPR011083">
    <property type="entry name" value="Phage_tail_collar_dom"/>
</dbReference>
<dbReference type="RefSeq" id="WP_345333159.1">
    <property type="nucleotide sequence ID" value="NZ_BAABJZ010000006.1"/>
</dbReference>
<dbReference type="Proteomes" id="UP001499988">
    <property type="component" value="Unassembled WGS sequence"/>
</dbReference>
<reference evidence="3" key="1">
    <citation type="journal article" date="2019" name="Int. J. Syst. Evol. Microbiol.">
        <title>The Global Catalogue of Microorganisms (GCM) 10K type strain sequencing project: providing services to taxonomists for standard genome sequencing and annotation.</title>
        <authorList>
            <consortium name="The Broad Institute Genomics Platform"/>
            <consortium name="The Broad Institute Genome Sequencing Center for Infectious Disease"/>
            <person name="Wu L."/>
            <person name="Ma J."/>
        </authorList>
    </citation>
    <scope>NUCLEOTIDE SEQUENCE [LARGE SCALE GENOMIC DNA]</scope>
    <source>
        <strain evidence="3">JCM 18401</strain>
    </source>
</reference>
<comment type="caution">
    <text evidence="2">The sequence shown here is derived from an EMBL/GenBank/DDBJ whole genome shotgun (WGS) entry which is preliminary data.</text>
</comment>
<dbReference type="InterPro" id="IPR037053">
    <property type="entry name" value="Phage_tail_collar_dom_sf"/>
</dbReference>
<protein>
    <submittedName>
        <fullName evidence="2">Tail fiber protein</fullName>
    </submittedName>
</protein>
<sequence length="169" mass="17788">MAEPFQSEIKMFGFNFAPRGWAQCDGQILPISQNPALYSLIGTQFGGDGRTSFALPDMRSRVPLGQGDLAGQQFVAGVHHGVEAVTLTQAELAGHSHSLNASASTGTQKIYENSVFGSGSQVYSTKTPNVALNPTQATSVGGGASHNNMQPTQVVNYCIALTGLFPSRN</sequence>
<name>A0ABP9EHS3_9GAMM</name>
<dbReference type="EMBL" id="BAABJZ010000006">
    <property type="protein sequence ID" value="GAA4875131.1"/>
    <property type="molecule type" value="Genomic_DNA"/>
</dbReference>
<gene>
    <name evidence="2" type="ORF">GCM10023333_05410</name>
</gene>
<dbReference type="Gene3D" id="3.90.1340.10">
    <property type="entry name" value="Phage tail collar domain"/>
    <property type="match status" value="1"/>
</dbReference>
<evidence type="ECO:0000313" key="2">
    <source>
        <dbReference type="EMBL" id="GAA4875131.1"/>
    </source>
</evidence>